<proteinExistence type="predicted"/>
<keyword evidence="3" id="KW-1185">Reference proteome</keyword>
<organism evidence="2 3">
    <name type="scientific">Dimorphilus gyrociliatus</name>
    <dbReference type="NCBI Taxonomy" id="2664684"/>
    <lineage>
        <taxon>Eukaryota</taxon>
        <taxon>Metazoa</taxon>
        <taxon>Spiralia</taxon>
        <taxon>Lophotrochozoa</taxon>
        <taxon>Annelida</taxon>
        <taxon>Polychaeta</taxon>
        <taxon>Polychaeta incertae sedis</taxon>
        <taxon>Dinophilidae</taxon>
        <taxon>Dimorphilus</taxon>
    </lineage>
</organism>
<dbReference type="PANTHER" id="PTHR36451:SF1">
    <property type="entry name" value="OMEGA-HYDROXY-BETA-DIHYDROMENAQUINONE-9 SULFOTRANSFERASE STF3"/>
    <property type="match status" value="1"/>
</dbReference>
<dbReference type="Gene3D" id="3.40.50.300">
    <property type="entry name" value="P-loop containing nucleotide triphosphate hydrolases"/>
    <property type="match status" value="1"/>
</dbReference>
<keyword evidence="1" id="KW-1133">Transmembrane helix</keyword>
<dbReference type="AlphaFoldDB" id="A0A7I8V7L0"/>
<dbReference type="Pfam" id="PF13469">
    <property type="entry name" value="Sulfotransfer_3"/>
    <property type="match status" value="1"/>
</dbReference>
<protein>
    <submittedName>
        <fullName evidence="2">Uncharacterized protein</fullName>
    </submittedName>
</protein>
<dbReference type="PANTHER" id="PTHR36451">
    <property type="entry name" value="PAPS-DEPENDENT SULFOTRANSFERASE STF3"/>
    <property type="match status" value="1"/>
</dbReference>
<evidence type="ECO:0000313" key="2">
    <source>
        <dbReference type="EMBL" id="CAD5111262.1"/>
    </source>
</evidence>
<reference evidence="2 3" key="1">
    <citation type="submission" date="2020-08" db="EMBL/GenBank/DDBJ databases">
        <authorList>
            <person name="Hejnol A."/>
        </authorList>
    </citation>
    <scope>NUCLEOTIDE SEQUENCE [LARGE SCALE GENOMIC DNA]</scope>
</reference>
<evidence type="ECO:0000313" key="3">
    <source>
        <dbReference type="Proteomes" id="UP000549394"/>
    </source>
</evidence>
<gene>
    <name evidence="2" type="ORF">DGYR_LOCUS583</name>
</gene>
<dbReference type="EMBL" id="CAJFCJ010000001">
    <property type="protein sequence ID" value="CAD5111262.1"/>
    <property type="molecule type" value="Genomic_DNA"/>
</dbReference>
<evidence type="ECO:0000256" key="1">
    <source>
        <dbReference type="SAM" id="Phobius"/>
    </source>
</evidence>
<feature type="transmembrane region" description="Helical" evidence="1">
    <location>
        <begin position="7"/>
        <end position="26"/>
    </location>
</feature>
<keyword evidence="1" id="KW-0812">Transmembrane</keyword>
<name>A0A7I8V7L0_9ANNE</name>
<keyword evidence="1" id="KW-0472">Membrane</keyword>
<dbReference type="SUPFAM" id="SSF52540">
    <property type="entry name" value="P-loop containing nucleoside triphosphate hydrolases"/>
    <property type="match status" value="1"/>
</dbReference>
<accession>A0A7I8V7L0</accession>
<sequence length="424" mass="50029">MEAKKPYLFVFIVYIANLLGSIYYYIFGRNFYSFNVGYILNSLTAEEKEYVMNDNVILENLNRISVDLAAVKKPLSFSGEYFMTRGFIEQIKNRVAFENYLKQNPDILNVKIKDPVFFITLPRTGSTFLHCLLKEDPSWFAPRIWMQKSHFPSPSNPYSEKDMEIINKNRDEVIYFQSLTDWNVLSKAHLVSERDPEDLLIQLEPLGINAAASWLFGMEDYNKFIATLPLEKWSEVMKKLKVMFQCLMKNYPSTRLLSMSHIFCVNVESIYETFPDAKFVIIHRDPVKSVSSLSSLVRSLRKLWYNGETEKESYSYFTRINGEISYQMDKYLKFRTKMEEMGKSDLFVDVSFKNLVKDPIACVQDLYGKLGKKWTKEAEEKLKYFIENQTEHKTASHKYKITEDMQNYTKDLFKSYCERFKEFL</sequence>
<dbReference type="Proteomes" id="UP000549394">
    <property type="component" value="Unassembled WGS sequence"/>
</dbReference>
<dbReference type="OrthoDB" id="9981851at2759"/>
<dbReference type="InterPro" id="IPR052736">
    <property type="entry name" value="Stf3_sulfotransferase"/>
</dbReference>
<comment type="caution">
    <text evidence="2">The sequence shown here is derived from an EMBL/GenBank/DDBJ whole genome shotgun (WGS) entry which is preliminary data.</text>
</comment>
<dbReference type="InterPro" id="IPR027417">
    <property type="entry name" value="P-loop_NTPase"/>
</dbReference>